<keyword evidence="3 7" id="KW-1133">Transmembrane helix</keyword>
<dbReference type="GO" id="GO:0016020">
    <property type="term" value="C:membrane"/>
    <property type="evidence" value="ECO:0007669"/>
    <property type="project" value="UniProtKB-SubCell"/>
</dbReference>
<dbReference type="InterPro" id="IPR036691">
    <property type="entry name" value="Endo/exonu/phosph_ase_sf"/>
</dbReference>
<evidence type="ECO:0000256" key="8">
    <source>
        <dbReference type="SAM" id="SignalP"/>
    </source>
</evidence>
<feature type="transmembrane region" description="Helical" evidence="7">
    <location>
        <begin position="348"/>
        <end position="368"/>
    </location>
</feature>
<feature type="coiled-coil region" evidence="5">
    <location>
        <begin position="124"/>
        <end position="151"/>
    </location>
</feature>
<dbReference type="InterPro" id="IPR025423">
    <property type="entry name" value="TMEM205-like"/>
</dbReference>
<dbReference type="AlphaFoldDB" id="A0A2G2WK93"/>
<dbReference type="OrthoDB" id="1641132at2759"/>
<evidence type="ECO:0000256" key="3">
    <source>
        <dbReference type="ARBA" id="ARBA00022989"/>
    </source>
</evidence>
<name>A0A2G2WK93_CAPBA</name>
<evidence type="ECO:0000256" key="7">
    <source>
        <dbReference type="SAM" id="Phobius"/>
    </source>
</evidence>
<gene>
    <name evidence="10" type="ORF">CQW23_14816</name>
</gene>
<proteinExistence type="predicted"/>
<evidence type="ECO:0000256" key="5">
    <source>
        <dbReference type="SAM" id="Coils"/>
    </source>
</evidence>
<keyword evidence="8" id="KW-0732">Signal</keyword>
<dbReference type="PANTHER" id="PTHR47652:SF7">
    <property type="entry name" value="DUF4149 DOMAIN-CONTAINING PROTEIN"/>
    <property type="match status" value="1"/>
</dbReference>
<dbReference type="Proteomes" id="UP000224567">
    <property type="component" value="Unassembled WGS sequence"/>
</dbReference>
<reference evidence="11" key="2">
    <citation type="journal article" date="2017" name="J. Anim. Genet.">
        <title>Multiple reference genome sequences of hot pepper reveal the massive evolution of plant disease resistance genes by retroduplication.</title>
        <authorList>
            <person name="Kim S."/>
            <person name="Park J."/>
            <person name="Yeom S.-I."/>
            <person name="Kim Y.-M."/>
            <person name="Seo E."/>
            <person name="Kim K.-T."/>
            <person name="Kim M.-S."/>
            <person name="Lee J.M."/>
            <person name="Cheong K."/>
            <person name="Shin H.-S."/>
            <person name="Kim S.-B."/>
            <person name="Han K."/>
            <person name="Lee J."/>
            <person name="Park M."/>
            <person name="Lee H.-A."/>
            <person name="Lee H.-Y."/>
            <person name="Lee Y."/>
            <person name="Oh S."/>
            <person name="Lee J.H."/>
            <person name="Choi E."/>
            <person name="Choi E."/>
            <person name="Lee S.E."/>
            <person name="Jeon J."/>
            <person name="Kim H."/>
            <person name="Choi G."/>
            <person name="Song H."/>
            <person name="Lee J."/>
            <person name="Lee S.-C."/>
            <person name="Kwon J.-K."/>
            <person name="Lee H.-Y."/>
            <person name="Koo N."/>
            <person name="Hong Y."/>
            <person name="Kim R.W."/>
            <person name="Kang W.-H."/>
            <person name="Huh J.H."/>
            <person name="Kang B.-C."/>
            <person name="Yang T.-J."/>
            <person name="Lee Y.-H."/>
            <person name="Bennetzen J.L."/>
            <person name="Choi D."/>
        </authorList>
    </citation>
    <scope>NUCLEOTIDE SEQUENCE [LARGE SCALE GENOMIC DNA]</scope>
    <source>
        <strain evidence="11">cv. PBC81</strain>
    </source>
</reference>
<evidence type="ECO:0000259" key="9">
    <source>
        <dbReference type="Pfam" id="PF13664"/>
    </source>
</evidence>
<accession>A0A2G2WK93</accession>
<dbReference type="EMBL" id="MLFT02000006">
    <property type="protein sequence ID" value="PHT45658.1"/>
    <property type="molecule type" value="Genomic_DNA"/>
</dbReference>
<feature type="chain" id="PRO_5013639569" description="TMEM205-like domain-containing protein" evidence="8">
    <location>
        <begin position="18"/>
        <end position="570"/>
    </location>
</feature>
<feature type="region of interest" description="Disordered" evidence="6">
    <location>
        <begin position="387"/>
        <end position="407"/>
    </location>
</feature>
<reference evidence="10 11" key="1">
    <citation type="journal article" date="2017" name="Genome Biol.">
        <title>New reference genome sequences of hot pepper reveal the massive evolution of plant disease-resistance genes by retroduplication.</title>
        <authorList>
            <person name="Kim S."/>
            <person name="Park J."/>
            <person name="Yeom S.I."/>
            <person name="Kim Y.M."/>
            <person name="Seo E."/>
            <person name="Kim K.T."/>
            <person name="Kim M.S."/>
            <person name="Lee J.M."/>
            <person name="Cheong K."/>
            <person name="Shin H.S."/>
            <person name="Kim S.B."/>
            <person name="Han K."/>
            <person name="Lee J."/>
            <person name="Park M."/>
            <person name="Lee H.A."/>
            <person name="Lee H.Y."/>
            <person name="Lee Y."/>
            <person name="Oh S."/>
            <person name="Lee J.H."/>
            <person name="Choi E."/>
            <person name="Choi E."/>
            <person name="Lee S.E."/>
            <person name="Jeon J."/>
            <person name="Kim H."/>
            <person name="Choi G."/>
            <person name="Song H."/>
            <person name="Lee J."/>
            <person name="Lee S.C."/>
            <person name="Kwon J.K."/>
            <person name="Lee H.Y."/>
            <person name="Koo N."/>
            <person name="Hong Y."/>
            <person name="Kim R.W."/>
            <person name="Kang W.H."/>
            <person name="Huh J.H."/>
            <person name="Kang B.C."/>
            <person name="Yang T.J."/>
            <person name="Lee Y.H."/>
            <person name="Bennetzen J.L."/>
            <person name="Choi D."/>
        </authorList>
    </citation>
    <scope>NUCLEOTIDE SEQUENCE [LARGE SCALE GENOMIC DNA]</scope>
    <source>
        <strain evidence="11">cv. PBC81</strain>
    </source>
</reference>
<dbReference type="Gene3D" id="1.20.120.20">
    <property type="entry name" value="Apolipoprotein"/>
    <property type="match status" value="1"/>
</dbReference>
<sequence>MMNVLAISLVLITLVTAGVFSPNTENKGDDVIVKEGHRVVVVEYEPNDGHTKVSISPQETEKTGYVSDVKDKLSEKVEDVKDKIKHVTSSSGGGGEGKENGGLHRFNAKELVCDAFGKCRHRIASALEGTKERLSEKMHEIEEDAKEGFEKVKDTVVDKAHEASEKASEVKEKAKESVGKKVDEVKEGVKETAEKVRIKAVDTTDTLKRHVKKNASEDLEVIEAKAKDAKDAVKEDAHRLKVEGKRDYQVIRKFFSHVSTYIFSAKHFRSLMGLIHLLGFALSYGVCVWVTFVSSNILASALPKQQFAMVQSKIYPVYFKTMSYGIAAAFLGHYLCQRQPYYANRTETIQGIIFVATFSMTMFNSFYLEPRATKVMRERIKLEKEEGKGKDAFSVEPSTSSVDAFEDPTGARIGAQTTTEETLETKQELSEEAQRVKPQVERLSQRLKKLNVTSYKLWYSGSVRRRNGVGILVDEELRGQVGLDKDEKTQFWEALDEVARGVPSFGKIVVAGDFNRHIGVLLGGFGDMHGGFGFGERNEEEAALLDFARSFGLVVVNSSFLKKDDHLITF</sequence>
<keyword evidence="2 7" id="KW-0812">Transmembrane</keyword>
<comment type="caution">
    <text evidence="10">The sequence shown here is derived from an EMBL/GenBank/DDBJ whole genome shotgun (WGS) entry which is preliminary data.</text>
</comment>
<evidence type="ECO:0000256" key="4">
    <source>
        <dbReference type="ARBA" id="ARBA00023136"/>
    </source>
</evidence>
<protein>
    <recommendedName>
        <fullName evidence="9">TMEM205-like domain-containing protein</fullName>
    </recommendedName>
</protein>
<organism evidence="10 11">
    <name type="scientific">Capsicum baccatum</name>
    <name type="common">Peruvian pepper</name>
    <dbReference type="NCBI Taxonomy" id="33114"/>
    <lineage>
        <taxon>Eukaryota</taxon>
        <taxon>Viridiplantae</taxon>
        <taxon>Streptophyta</taxon>
        <taxon>Embryophyta</taxon>
        <taxon>Tracheophyta</taxon>
        <taxon>Spermatophyta</taxon>
        <taxon>Magnoliopsida</taxon>
        <taxon>eudicotyledons</taxon>
        <taxon>Gunneridae</taxon>
        <taxon>Pentapetalae</taxon>
        <taxon>asterids</taxon>
        <taxon>lamiids</taxon>
        <taxon>Solanales</taxon>
        <taxon>Solanaceae</taxon>
        <taxon>Solanoideae</taxon>
        <taxon>Capsiceae</taxon>
        <taxon>Capsicum</taxon>
    </lineage>
</organism>
<feature type="signal peptide" evidence="8">
    <location>
        <begin position="1"/>
        <end position="17"/>
    </location>
</feature>
<dbReference type="Gene3D" id="3.60.10.10">
    <property type="entry name" value="Endonuclease/exonuclease/phosphatase"/>
    <property type="match status" value="1"/>
</dbReference>
<feature type="domain" description="TMEM205-like" evidence="9">
    <location>
        <begin position="278"/>
        <end position="380"/>
    </location>
</feature>
<evidence type="ECO:0000256" key="6">
    <source>
        <dbReference type="SAM" id="MobiDB-lite"/>
    </source>
</evidence>
<evidence type="ECO:0000256" key="1">
    <source>
        <dbReference type="ARBA" id="ARBA00004370"/>
    </source>
</evidence>
<dbReference type="Pfam" id="PF13664">
    <property type="entry name" value="DUF4149"/>
    <property type="match status" value="1"/>
</dbReference>
<keyword evidence="5" id="KW-0175">Coiled coil</keyword>
<dbReference type="PANTHER" id="PTHR47652">
    <property type="entry name" value="MITOCHONDRIAL IMPORT INNER MEMBRANE TRANSLOCASE SUBUNIT TIM44"/>
    <property type="match status" value="1"/>
</dbReference>
<evidence type="ECO:0000313" key="10">
    <source>
        <dbReference type="EMBL" id="PHT45658.1"/>
    </source>
</evidence>
<keyword evidence="4 7" id="KW-0472">Membrane</keyword>
<feature type="transmembrane region" description="Helical" evidence="7">
    <location>
        <begin position="314"/>
        <end position="336"/>
    </location>
</feature>
<feature type="transmembrane region" description="Helical" evidence="7">
    <location>
        <begin position="271"/>
        <end position="293"/>
    </location>
</feature>
<evidence type="ECO:0000313" key="11">
    <source>
        <dbReference type="Proteomes" id="UP000224567"/>
    </source>
</evidence>
<comment type="subcellular location">
    <subcellularLocation>
        <location evidence="1">Membrane</location>
    </subcellularLocation>
</comment>
<evidence type="ECO:0000256" key="2">
    <source>
        <dbReference type="ARBA" id="ARBA00022692"/>
    </source>
</evidence>
<keyword evidence="11" id="KW-1185">Reference proteome</keyword>
<dbReference type="SUPFAM" id="SSF58113">
    <property type="entry name" value="Apolipoprotein A-I"/>
    <property type="match status" value="1"/>
</dbReference>